<dbReference type="RefSeq" id="WP_130342280.1">
    <property type="nucleotide sequence ID" value="NZ_SGWQ01000001.1"/>
</dbReference>
<comment type="caution">
    <text evidence="1">The sequence shown here is derived from an EMBL/GenBank/DDBJ whole genome shotgun (WGS) entry which is preliminary data.</text>
</comment>
<organism evidence="1 2">
    <name type="scientific">Herbihabitans rhizosphaerae</name>
    <dbReference type="NCBI Taxonomy" id="1872711"/>
    <lineage>
        <taxon>Bacteria</taxon>
        <taxon>Bacillati</taxon>
        <taxon>Actinomycetota</taxon>
        <taxon>Actinomycetes</taxon>
        <taxon>Pseudonocardiales</taxon>
        <taxon>Pseudonocardiaceae</taxon>
        <taxon>Herbihabitans</taxon>
    </lineage>
</organism>
<evidence type="ECO:0000313" key="2">
    <source>
        <dbReference type="Proteomes" id="UP000294257"/>
    </source>
</evidence>
<reference evidence="1 2" key="1">
    <citation type="submission" date="2019-02" db="EMBL/GenBank/DDBJ databases">
        <title>Genomic Encyclopedia of Type Strains, Phase IV (KMG-IV): sequencing the most valuable type-strain genomes for metagenomic binning, comparative biology and taxonomic classification.</title>
        <authorList>
            <person name="Goeker M."/>
        </authorList>
    </citation>
    <scope>NUCLEOTIDE SEQUENCE [LARGE SCALE GENOMIC DNA]</scope>
    <source>
        <strain evidence="1 2">DSM 101727</strain>
    </source>
</reference>
<dbReference type="AlphaFoldDB" id="A0A4Q7L5K4"/>
<evidence type="ECO:0000313" key="1">
    <source>
        <dbReference type="EMBL" id="RZS44615.1"/>
    </source>
</evidence>
<dbReference type="Proteomes" id="UP000294257">
    <property type="component" value="Unassembled WGS sequence"/>
</dbReference>
<keyword evidence="2" id="KW-1185">Reference proteome</keyword>
<proteinExistence type="predicted"/>
<name>A0A4Q7L5K4_9PSEU</name>
<protein>
    <submittedName>
        <fullName evidence="1">Uncharacterized protein</fullName>
    </submittedName>
</protein>
<sequence length="97" mass="10549">MSSQVISHADAVARYPALEALPTDVHWRWEVRPLGGRWGAELWGSVTIDHGAAGVGIFIYRDYAKALRVEQCDFPEQVTGTLGAAVDAAAKFLSGHR</sequence>
<gene>
    <name evidence="1" type="ORF">EV193_101491</name>
</gene>
<accession>A0A4Q7L5K4</accession>
<dbReference type="EMBL" id="SGWQ01000001">
    <property type="protein sequence ID" value="RZS44615.1"/>
    <property type="molecule type" value="Genomic_DNA"/>
</dbReference>